<dbReference type="GO" id="GO:0051287">
    <property type="term" value="F:NAD binding"/>
    <property type="evidence" value="ECO:0007669"/>
    <property type="project" value="UniProtKB-ARBA"/>
</dbReference>
<keyword evidence="2" id="KW-0808">Transferase</keyword>
<dbReference type="Pfam" id="PF01513">
    <property type="entry name" value="NAD_kinase"/>
    <property type="match status" value="1"/>
</dbReference>
<dbReference type="RefSeq" id="WP_017129032.1">
    <property type="nucleotide sequence ID" value="NZ_JACAQE010000010.1"/>
</dbReference>
<dbReference type="AlphaFoldDB" id="A0A7Y8CG91"/>
<keyword evidence="2" id="KW-0418">Kinase</keyword>
<sequence length="368" mass="38220">MAFKIGLLINPFAGLGGTTGLKGSDGADMVALALELGARPKAHERCVRALRRLVGSDAQVVTVTGEMGERACHEAGLPAQVIATPPTERSARDTVEACHALLAETVDLLLFAGGDGTARDVAAATATTPTLLLGIPCGVKMYSGVFARSPEHAGEVARQCAGGGVGSREAELLDIDENASRNDRVSTRLYGYARVPADPRHMQGAKSGSANPDHAVEAEAALFAARMHPEHVYFLGPGRTIQSLARHLSGEATLLGVDAYLGRTLICRDANESDLLALATRHPAHVVVSLTGGQGCLFGRGNQQISAAVLALIAPAHLHVLASSAKIAALPQGQLFVDSGDPALDARLSGFIRVHTAPGRSAMVRVVH</sequence>
<dbReference type="GO" id="GO:0003951">
    <property type="term" value="F:NAD+ kinase activity"/>
    <property type="evidence" value="ECO:0007669"/>
    <property type="project" value="InterPro"/>
</dbReference>
<dbReference type="PANTHER" id="PTHR40697:SF2">
    <property type="entry name" value="ATP-NAD KINASE-RELATED"/>
    <property type="match status" value="1"/>
</dbReference>
<dbReference type="GO" id="GO:0006741">
    <property type="term" value="P:NADP+ biosynthetic process"/>
    <property type="evidence" value="ECO:0007669"/>
    <property type="project" value="InterPro"/>
</dbReference>
<reference evidence="2 3" key="1">
    <citation type="submission" date="2020-04" db="EMBL/GenBank/DDBJ databases">
        <title>Molecular characterization of pseudomonads from Agaricus bisporus reveal novel blotch 2 pathogens in Western Europe.</title>
        <authorList>
            <person name="Taparia T."/>
            <person name="Krijger M."/>
            <person name="Haynes E."/>
            <person name="Elpinstone J.G."/>
            <person name="Noble R."/>
            <person name="Van Der Wolf J."/>
        </authorList>
    </citation>
    <scope>NUCLEOTIDE SEQUENCE [LARGE SCALE GENOMIC DNA]</scope>
    <source>
        <strain evidence="2 3">IPO3738</strain>
    </source>
</reference>
<dbReference type="GO" id="GO:0005524">
    <property type="term" value="F:ATP binding"/>
    <property type="evidence" value="ECO:0007669"/>
    <property type="project" value="UniProtKB-ARBA"/>
</dbReference>
<dbReference type="InterPro" id="IPR016064">
    <property type="entry name" value="NAD/diacylglycerol_kinase_sf"/>
</dbReference>
<dbReference type="InterPro" id="IPR017438">
    <property type="entry name" value="ATP-NAD_kinase_N"/>
</dbReference>
<evidence type="ECO:0000313" key="2">
    <source>
        <dbReference type="EMBL" id="NWC17653.1"/>
    </source>
</evidence>
<dbReference type="Proteomes" id="UP000517547">
    <property type="component" value="Unassembled WGS sequence"/>
</dbReference>
<comment type="caution">
    <text evidence="2">The sequence shown here is derived from an EMBL/GenBank/DDBJ whole genome shotgun (WGS) entry which is preliminary data.</text>
</comment>
<dbReference type="InterPro" id="IPR039065">
    <property type="entry name" value="AcoX-like"/>
</dbReference>
<dbReference type="SUPFAM" id="SSF111331">
    <property type="entry name" value="NAD kinase/diacylglycerol kinase-like"/>
    <property type="match status" value="1"/>
</dbReference>
<evidence type="ECO:0000313" key="3">
    <source>
        <dbReference type="Proteomes" id="UP000517547"/>
    </source>
</evidence>
<dbReference type="PIRSF" id="PIRSF016907">
    <property type="entry name" value="Kin_ATP-NAD"/>
    <property type="match status" value="1"/>
</dbReference>
<evidence type="ECO:0000256" key="1">
    <source>
        <dbReference type="ARBA" id="ARBA00022490"/>
    </source>
</evidence>
<organism evidence="2 3">
    <name type="scientific">Pseudomonas gingeri</name>
    <dbReference type="NCBI Taxonomy" id="117681"/>
    <lineage>
        <taxon>Bacteria</taxon>
        <taxon>Pseudomonadati</taxon>
        <taxon>Pseudomonadota</taxon>
        <taxon>Gammaproteobacteria</taxon>
        <taxon>Pseudomonadales</taxon>
        <taxon>Pseudomonadaceae</taxon>
        <taxon>Pseudomonas</taxon>
    </lineage>
</organism>
<dbReference type="InterPro" id="IPR011386">
    <property type="entry name" value="Put_ATP-NAD_kin"/>
</dbReference>
<dbReference type="PANTHER" id="PTHR40697">
    <property type="entry name" value="ACETOIN CATABOLISM PROTEIN X"/>
    <property type="match status" value="1"/>
</dbReference>
<dbReference type="InterPro" id="IPR002504">
    <property type="entry name" value="NADK"/>
</dbReference>
<dbReference type="EMBL" id="JACAQE010000010">
    <property type="protein sequence ID" value="NWC17653.1"/>
    <property type="molecule type" value="Genomic_DNA"/>
</dbReference>
<proteinExistence type="predicted"/>
<protein>
    <submittedName>
        <fullName evidence="2">NAD(+)/NADH kinase</fullName>
    </submittedName>
</protein>
<dbReference type="Pfam" id="PF20143">
    <property type="entry name" value="NAD_kinase_C"/>
    <property type="match status" value="1"/>
</dbReference>
<dbReference type="Gene3D" id="3.40.50.10330">
    <property type="entry name" value="Probable inorganic polyphosphate/atp-NAD kinase, domain 1"/>
    <property type="match status" value="1"/>
</dbReference>
<keyword evidence="1" id="KW-0963">Cytoplasm</keyword>
<accession>A0A7Y8CG91</accession>
<name>A0A7Y8CG91_9PSED</name>
<gene>
    <name evidence="2" type="ORF">HX845_28635</name>
</gene>